<evidence type="ECO:0000256" key="2">
    <source>
        <dbReference type="ARBA" id="ARBA00022485"/>
    </source>
</evidence>
<evidence type="ECO:0000313" key="10">
    <source>
        <dbReference type="Proteomes" id="UP000658320"/>
    </source>
</evidence>
<dbReference type="PANTHER" id="PTHR11228:SF34">
    <property type="entry name" value="TUNGSTEN-CONTAINING ALDEHYDE FERREDOXIN OXIDOREDUCTASE COFACTOR MODIFYING PROTEIN"/>
    <property type="match status" value="1"/>
</dbReference>
<evidence type="ECO:0000256" key="7">
    <source>
        <dbReference type="SAM" id="MobiDB-lite"/>
    </source>
</evidence>
<dbReference type="InterPro" id="IPR017200">
    <property type="entry name" value="PqqE-like"/>
</dbReference>
<evidence type="ECO:0000256" key="4">
    <source>
        <dbReference type="ARBA" id="ARBA00022723"/>
    </source>
</evidence>
<reference evidence="9" key="1">
    <citation type="journal article" date="2014" name="Int. J. Syst. Evol. Microbiol.">
        <title>Complete genome sequence of Corynebacterium casei LMG S-19264T (=DSM 44701T), isolated from a smear-ripened cheese.</title>
        <authorList>
            <consortium name="US DOE Joint Genome Institute (JGI-PGF)"/>
            <person name="Walter F."/>
            <person name="Albersmeier A."/>
            <person name="Kalinowski J."/>
            <person name="Ruckert C."/>
        </authorList>
    </citation>
    <scope>NUCLEOTIDE SEQUENCE</scope>
    <source>
        <strain evidence="9">JCM 4346</strain>
    </source>
</reference>
<keyword evidence="4" id="KW-0479">Metal-binding</keyword>
<dbReference type="InterPro" id="IPR050377">
    <property type="entry name" value="Radical_SAM_PqqE_MftC-like"/>
</dbReference>
<keyword evidence="5" id="KW-0408">Iron</keyword>
<dbReference type="NCBIfam" id="TIGR04053">
    <property type="entry name" value="TIGR04053 family radical SAM/SPASM domain-containing protein"/>
    <property type="match status" value="1"/>
</dbReference>
<feature type="compositionally biased region" description="Polar residues" evidence="7">
    <location>
        <begin position="417"/>
        <end position="427"/>
    </location>
</feature>
<proteinExistence type="predicted"/>
<dbReference type="SMART" id="SM00729">
    <property type="entry name" value="Elp3"/>
    <property type="match status" value="1"/>
</dbReference>
<dbReference type="PROSITE" id="PS51918">
    <property type="entry name" value="RADICAL_SAM"/>
    <property type="match status" value="1"/>
</dbReference>
<dbReference type="GO" id="GO:0051539">
    <property type="term" value="F:4 iron, 4 sulfur cluster binding"/>
    <property type="evidence" value="ECO:0007669"/>
    <property type="project" value="UniProtKB-KW"/>
</dbReference>
<dbReference type="InterPro" id="IPR006638">
    <property type="entry name" value="Elp3/MiaA/NifB-like_rSAM"/>
</dbReference>
<keyword evidence="6" id="KW-0411">Iron-sulfur</keyword>
<name>A0A918FLS2_9ACTN</name>
<dbReference type="SFLD" id="SFLDG01067">
    <property type="entry name" value="SPASM/twitch_domain_containing"/>
    <property type="match status" value="1"/>
</dbReference>
<gene>
    <name evidence="9" type="ORF">GCM10010251_80740</name>
</gene>
<dbReference type="CDD" id="cd21123">
    <property type="entry name" value="SPASM_MftC-like"/>
    <property type="match status" value="1"/>
</dbReference>
<dbReference type="Gene3D" id="3.20.20.70">
    <property type="entry name" value="Aldolase class I"/>
    <property type="match status" value="2"/>
</dbReference>
<dbReference type="AlphaFoldDB" id="A0A918FLS2"/>
<evidence type="ECO:0000259" key="8">
    <source>
        <dbReference type="PROSITE" id="PS51918"/>
    </source>
</evidence>
<comment type="caution">
    <text evidence="9">The sequence shown here is derived from an EMBL/GenBank/DDBJ whole genome shotgun (WGS) entry which is preliminary data.</text>
</comment>
<keyword evidence="3" id="KW-0949">S-adenosyl-L-methionine</keyword>
<dbReference type="GO" id="GO:0003824">
    <property type="term" value="F:catalytic activity"/>
    <property type="evidence" value="ECO:0007669"/>
    <property type="project" value="InterPro"/>
</dbReference>
<feature type="region of interest" description="Disordered" evidence="7">
    <location>
        <begin position="395"/>
        <end position="427"/>
    </location>
</feature>
<dbReference type="CDD" id="cd01335">
    <property type="entry name" value="Radical_SAM"/>
    <property type="match status" value="1"/>
</dbReference>
<dbReference type="EMBL" id="BMSX01000027">
    <property type="protein sequence ID" value="GGR51586.1"/>
    <property type="molecule type" value="Genomic_DNA"/>
</dbReference>
<keyword evidence="2" id="KW-0004">4Fe-4S</keyword>
<keyword evidence="10" id="KW-1185">Reference proteome</keyword>
<feature type="domain" description="Radical SAM core" evidence="8">
    <location>
        <begin position="16"/>
        <end position="240"/>
    </location>
</feature>
<accession>A0A918FLS2</accession>
<evidence type="ECO:0000256" key="3">
    <source>
        <dbReference type="ARBA" id="ARBA00022691"/>
    </source>
</evidence>
<dbReference type="SFLD" id="SFLDS00029">
    <property type="entry name" value="Radical_SAM"/>
    <property type="match status" value="1"/>
</dbReference>
<dbReference type="PIRSF" id="PIRSF037420">
    <property type="entry name" value="PQQ_syn_pqqE"/>
    <property type="match status" value="1"/>
</dbReference>
<dbReference type="InterPro" id="IPR058240">
    <property type="entry name" value="rSAM_sf"/>
</dbReference>
<evidence type="ECO:0000256" key="5">
    <source>
        <dbReference type="ARBA" id="ARBA00023004"/>
    </source>
</evidence>
<evidence type="ECO:0000313" key="9">
    <source>
        <dbReference type="EMBL" id="GGR51586.1"/>
    </source>
</evidence>
<dbReference type="InterPro" id="IPR013785">
    <property type="entry name" value="Aldolase_TIM"/>
</dbReference>
<dbReference type="PANTHER" id="PTHR11228">
    <property type="entry name" value="RADICAL SAM DOMAIN PROTEIN"/>
    <property type="match status" value="1"/>
</dbReference>
<dbReference type="Proteomes" id="UP000658320">
    <property type="component" value="Unassembled WGS sequence"/>
</dbReference>
<comment type="cofactor">
    <cofactor evidence="1">
        <name>[4Fe-4S] cluster</name>
        <dbReference type="ChEBI" id="CHEBI:49883"/>
    </cofactor>
</comment>
<evidence type="ECO:0000256" key="1">
    <source>
        <dbReference type="ARBA" id="ARBA00001966"/>
    </source>
</evidence>
<sequence length="427" mass="46224">MNTATHAIRRQRHDAGERPFIVIWESTRACPLACLHCRAEAVPDRDPRELDITAAKDLLRQVAAFGQPAPLFVITGGDPFQRPDLTELIAYGQEIGVRVAVSPSGTPTLTAERLQDLHTAGAVSLSLSLDGSTAELHDDFRGVPGVFRWTLDAWDTARALGMKVQINTTVARHNLHDLPDIVRLVADHGAMLWSAFFLVPTGRGRSLGALTAGEVEDVLNFVYDVGLTVPAKTTEAHHFRRVALQRQILAATGDDHVTALELGPLYRQLRERAAELGLDAGARRVRRPPLDVNAGRGFVFISHTGTVHPSGFLPLGAGSVRETPLTEIYRTSELFTGLRDPDRLGGRCGACEFRQVCGGSRSRAYGATGDPYAEEPWCSYVPGSFPHQRELAALLSGGADAEDRPVPQHSASHKNRGGSSTKHQGVA</sequence>
<organism evidence="9 10">
    <name type="scientific">Streptomyces aurantiogriseus</name>
    <dbReference type="NCBI Taxonomy" id="66870"/>
    <lineage>
        <taxon>Bacteria</taxon>
        <taxon>Bacillati</taxon>
        <taxon>Actinomycetota</taxon>
        <taxon>Actinomycetes</taxon>
        <taxon>Kitasatosporales</taxon>
        <taxon>Streptomycetaceae</taxon>
        <taxon>Streptomyces</taxon>
    </lineage>
</organism>
<dbReference type="SUPFAM" id="SSF102114">
    <property type="entry name" value="Radical SAM enzymes"/>
    <property type="match status" value="1"/>
</dbReference>
<evidence type="ECO:0000256" key="6">
    <source>
        <dbReference type="ARBA" id="ARBA00023014"/>
    </source>
</evidence>
<dbReference type="RefSeq" id="WP_189942999.1">
    <property type="nucleotide sequence ID" value="NZ_BMSX01000027.1"/>
</dbReference>
<dbReference type="InterPro" id="IPR007197">
    <property type="entry name" value="rSAM"/>
</dbReference>
<dbReference type="SFLD" id="SFLDG01386">
    <property type="entry name" value="main_SPASM_domain-containing"/>
    <property type="match status" value="1"/>
</dbReference>
<protein>
    <submittedName>
        <fullName evidence="9">Radical SAM protein</fullName>
    </submittedName>
</protein>
<dbReference type="Pfam" id="PF04055">
    <property type="entry name" value="Radical_SAM"/>
    <property type="match status" value="1"/>
</dbReference>
<dbReference type="GO" id="GO:0046872">
    <property type="term" value="F:metal ion binding"/>
    <property type="evidence" value="ECO:0007669"/>
    <property type="project" value="UniProtKB-KW"/>
</dbReference>
<reference evidence="9" key="2">
    <citation type="submission" date="2020-09" db="EMBL/GenBank/DDBJ databases">
        <authorList>
            <person name="Sun Q."/>
            <person name="Ohkuma M."/>
        </authorList>
    </citation>
    <scope>NUCLEOTIDE SEQUENCE</scope>
    <source>
        <strain evidence="9">JCM 4346</strain>
    </source>
</reference>